<dbReference type="Proteomes" id="UP000092377">
    <property type="component" value="Unassembled WGS sequence"/>
</dbReference>
<dbReference type="AlphaFoldDB" id="A0A1B8HNV5"/>
<comment type="caution">
    <text evidence="1">The sequence shown here is derived from an EMBL/GenBank/DDBJ whole genome shotgun (WGS) entry which is preliminary data.</text>
</comment>
<proteinExistence type="predicted"/>
<sequence length="295" mass="33459">MAERINYIQNTTMSFKLNNKEFTTDTREFSKNLLESICKLNLPVSKPGETPDAYLLLQAEKSLNAGIKEWGEQEKTTLISAFINRTIDQTCRAHHVKIGKDEKKNLFNEVKDKYFTKINLDPGCAQPSIIQSLHNNKALANEIIIPNVNDAIPDHTDGIMAERFNHIISDNKSDGLTINERQNKQKELTQHIVQYTASLNAERTSLKSDIYNRIAENIFNTFLCDKFYGGNSGEVDFDTIRNDIQNITLSRATSMSDDFYFIFPEQNLTVTTSQPIITSSDVNTPAINKQAGKKR</sequence>
<organism evidence="1 2">
    <name type="scientific">Morganella psychrotolerans</name>
    <dbReference type="NCBI Taxonomy" id="368603"/>
    <lineage>
        <taxon>Bacteria</taxon>
        <taxon>Pseudomonadati</taxon>
        <taxon>Pseudomonadota</taxon>
        <taxon>Gammaproteobacteria</taxon>
        <taxon>Enterobacterales</taxon>
        <taxon>Morganellaceae</taxon>
        <taxon>Morganella</taxon>
    </lineage>
</organism>
<dbReference type="InterPro" id="IPR004959">
    <property type="entry name" value="Bac_effector_IpgB-like"/>
</dbReference>
<evidence type="ECO:0000313" key="1">
    <source>
        <dbReference type="EMBL" id="OBU10954.1"/>
    </source>
</evidence>
<protein>
    <submittedName>
        <fullName evidence="1">Uncharacterized protein</fullName>
    </submittedName>
</protein>
<keyword evidence="2" id="KW-1185">Reference proteome</keyword>
<dbReference type="EMBL" id="LZEY01000012">
    <property type="protein sequence ID" value="OBU10954.1"/>
    <property type="molecule type" value="Genomic_DNA"/>
</dbReference>
<reference evidence="2" key="1">
    <citation type="submission" date="2016-06" db="EMBL/GenBank/DDBJ databases">
        <authorList>
            <person name="Butler K."/>
        </authorList>
    </citation>
    <scope>NUCLEOTIDE SEQUENCE [LARGE SCALE GENOMIC DNA]</scope>
    <source>
        <strain evidence="2">GCSL-Mp20</strain>
    </source>
</reference>
<gene>
    <name evidence="1" type="ORF">AYY18_03175</name>
</gene>
<accession>A0A1B8HNV5</accession>
<dbReference type="Pfam" id="PF03278">
    <property type="entry name" value="IpaB_EvcA"/>
    <property type="match status" value="1"/>
</dbReference>
<evidence type="ECO:0000313" key="2">
    <source>
        <dbReference type="Proteomes" id="UP000092377"/>
    </source>
</evidence>
<dbReference type="Gene3D" id="1.10.4120.20">
    <property type="match status" value="1"/>
</dbReference>
<name>A0A1B8HNV5_9GAMM</name>